<keyword evidence="3" id="KW-1185">Reference proteome</keyword>
<dbReference type="PANTHER" id="PTHR43685:SF2">
    <property type="entry name" value="GLYCOSYLTRANSFERASE 2-LIKE DOMAIN-CONTAINING PROTEIN"/>
    <property type="match status" value="1"/>
</dbReference>
<dbReference type="EMBL" id="BAAACX010000002">
    <property type="protein sequence ID" value="GAA0373688.1"/>
    <property type="molecule type" value="Genomic_DNA"/>
</dbReference>
<name>A0ABN0XVD7_9BACL</name>
<evidence type="ECO:0000259" key="1">
    <source>
        <dbReference type="Pfam" id="PF00535"/>
    </source>
</evidence>
<comment type="caution">
    <text evidence="2">The sequence shown here is derived from an EMBL/GenBank/DDBJ whole genome shotgun (WGS) entry which is preliminary data.</text>
</comment>
<sequence>MQRTIADEGISIITCTKRQQYIENAFGNYDAQTWKAKELIIILNNDGMNIEKYRRRARKRENVSVYQLPENTSLGECLNFGVDKSMFNYVAKFDDDDYYAPDYLTDAMHAFQKSNADIVGKRTHYVYLEASNLLVLRYPKNENSFVSSLSGATLVIRKAVFDKVRFPDRDLGEDSRFCRECDKLGLKMFSDYKYNFVAIRRENAEDHTWPITEQKLISLSNVLIIPFSRKFQEYVTKSAEING</sequence>
<dbReference type="InterPro" id="IPR050834">
    <property type="entry name" value="Glycosyltransf_2"/>
</dbReference>
<dbReference type="InterPro" id="IPR029044">
    <property type="entry name" value="Nucleotide-diphossugar_trans"/>
</dbReference>
<evidence type="ECO:0000313" key="3">
    <source>
        <dbReference type="Proteomes" id="UP001500340"/>
    </source>
</evidence>
<dbReference type="Pfam" id="PF00535">
    <property type="entry name" value="Glycos_transf_2"/>
    <property type="match status" value="1"/>
</dbReference>
<proteinExistence type="predicted"/>
<dbReference type="RefSeq" id="WP_343855961.1">
    <property type="nucleotide sequence ID" value="NZ_BAAACX010000002.1"/>
</dbReference>
<dbReference type="SUPFAM" id="SSF53448">
    <property type="entry name" value="Nucleotide-diphospho-sugar transferases"/>
    <property type="match status" value="1"/>
</dbReference>
<organism evidence="2 3">
    <name type="scientific">Paenibacillus motobuensis</name>
    <dbReference type="NCBI Taxonomy" id="295324"/>
    <lineage>
        <taxon>Bacteria</taxon>
        <taxon>Bacillati</taxon>
        <taxon>Bacillota</taxon>
        <taxon>Bacilli</taxon>
        <taxon>Bacillales</taxon>
        <taxon>Paenibacillaceae</taxon>
        <taxon>Paenibacillus</taxon>
    </lineage>
</organism>
<dbReference type="Proteomes" id="UP001500340">
    <property type="component" value="Unassembled WGS sequence"/>
</dbReference>
<accession>A0ABN0XVD7</accession>
<gene>
    <name evidence="2" type="ORF">GCM10008933_00920</name>
</gene>
<evidence type="ECO:0000313" key="2">
    <source>
        <dbReference type="EMBL" id="GAA0373688.1"/>
    </source>
</evidence>
<dbReference type="InterPro" id="IPR001173">
    <property type="entry name" value="Glyco_trans_2-like"/>
</dbReference>
<dbReference type="Gene3D" id="3.90.550.10">
    <property type="entry name" value="Spore Coat Polysaccharide Biosynthesis Protein SpsA, Chain A"/>
    <property type="match status" value="1"/>
</dbReference>
<protein>
    <submittedName>
        <fullName evidence="2">Glycosyltransferase family 2 protein</fullName>
    </submittedName>
</protein>
<feature type="domain" description="Glycosyltransferase 2-like" evidence="1">
    <location>
        <begin position="12"/>
        <end position="125"/>
    </location>
</feature>
<reference evidence="2 3" key="1">
    <citation type="journal article" date="2019" name="Int. J. Syst. Evol. Microbiol.">
        <title>The Global Catalogue of Microorganisms (GCM) 10K type strain sequencing project: providing services to taxonomists for standard genome sequencing and annotation.</title>
        <authorList>
            <consortium name="The Broad Institute Genomics Platform"/>
            <consortium name="The Broad Institute Genome Sequencing Center for Infectious Disease"/>
            <person name="Wu L."/>
            <person name="Ma J."/>
        </authorList>
    </citation>
    <scope>NUCLEOTIDE SEQUENCE [LARGE SCALE GENOMIC DNA]</scope>
    <source>
        <strain evidence="2 3">JCM 12774</strain>
    </source>
</reference>
<dbReference type="PANTHER" id="PTHR43685">
    <property type="entry name" value="GLYCOSYLTRANSFERASE"/>
    <property type="match status" value="1"/>
</dbReference>